<dbReference type="GO" id="GO:0009055">
    <property type="term" value="F:electron transfer activity"/>
    <property type="evidence" value="ECO:0007669"/>
    <property type="project" value="InterPro"/>
</dbReference>
<evidence type="ECO:0000313" key="7">
    <source>
        <dbReference type="EMBL" id="BCD98293.1"/>
    </source>
</evidence>
<dbReference type="Pfam" id="PF00034">
    <property type="entry name" value="Cytochrom_C"/>
    <property type="match status" value="1"/>
</dbReference>
<keyword evidence="8" id="KW-1185">Reference proteome</keyword>
<sequence length="696" mass="76421">MVKKIGLIVASLALAACVAEDPNGSSSSRNSSLAISSVPASSSSSLAAMQSSSSLAVSSANSASSVSLPSGDFDLALGKQLYETNCLECHGIQGTGTAKRPFPIAGVDYNGVMSRADAGGNMPDGKGPLTGKEYKPEHCVGDCAHQVAGYITAGFPGATDVEAAQELGFSGCSSQEGAPAKRAIRLLTRHEYQNTVNDIFGLDLNLTTNFPPESREHGFTNNADLAFVTARHLDEYYSAATRVAAEVQNNLNSGFIRDALNCSANYHCLRTFVETFGQKIFRRPLEGQEVEDYLAFFTALQPADQNEGFFNHSDRFKEAIGVGLPALLMSPHFIYRKELGKANGDVYQLDDYEMATLIAYTFTGSTPDDELLAAARNQQVRTKQQYKAQAERLLATEKGKNQMARFAIEWWDAGTELIGAKNNNIYAGYSPEVSEAMVLEMEAFFKHVTFDSTGKFQELYTADYTMLNDTLGRFYGIGSGLGASFTKVANNQRGGILMMGGIMASNASTEETSPVKRGVFVREQLMCDPLPPFPRDVAIPNPDLDPTKPMRQRFEEHSVNPDCQSCHKYFDDIGFTLENFDASGKYREREKMVDWATFDILDELDILTQGKVINVDGGDDERYFADRWEFSEMMANADSTKSCMTTQYYRYVAGYTLEEADNCAIENLNKTFADSEFDIQSLLIGITQLDSFSVRK</sequence>
<dbReference type="AlphaFoldDB" id="A0AAN1WIM2"/>
<evidence type="ECO:0000256" key="4">
    <source>
        <dbReference type="PROSITE-ProRule" id="PRU00433"/>
    </source>
</evidence>
<dbReference type="InterPro" id="IPR013039">
    <property type="entry name" value="DUF1588"/>
</dbReference>
<dbReference type="InterPro" id="IPR036909">
    <property type="entry name" value="Cyt_c-like_dom_sf"/>
</dbReference>
<dbReference type="InterPro" id="IPR013043">
    <property type="entry name" value="DUF1595"/>
</dbReference>
<dbReference type="Pfam" id="PF07624">
    <property type="entry name" value="PSD2"/>
    <property type="match status" value="1"/>
</dbReference>
<evidence type="ECO:0000259" key="6">
    <source>
        <dbReference type="PROSITE" id="PS51007"/>
    </source>
</evidence>
<feature type="chain" id="PRO_5042993465" description="Cytochrome c domain-containing protein" evidence="5">
    <location>
        <begin position="16"/>
        <end position="696"/>
    </location>
</feature>
<dbReference type="InterPro" id="IPR009056">
    <property type="entry name" value="Cyt_c-like_dom"/>
</dbReference>
<dbReference type="InterPro" id="IPR013042">
    <property type="entry name" value="DUF1592"/>
</dbReference>
<dbReference type="Pfam" id="PF07627">
    <property type="entry name" value="PSCyt3"/>
    <property type="match status" value="1"/>
</dbReference>
<evidence type="ECO:0000256" key="2">
    <source>
        <dbReference type="ARBA" id="ARBA00022723"/>
    </source>
</evidence>
<proteinExistence type="predicted"/>
<evidence type="ECO:0000256" key="3">
    <source>
        <dbReference type="ARBA" id="ARBA00023004"/>
    </source>
</evidence>
<organism evidence="7 8">
    <name type="scientific">Marinagarivorans cellulosilyticus</name>
    <dbReference type="NCBI Taxonomy" id="2721545"/>
    <lineage>
        <taxon>Bacteria</taxon>
        <taxon>Pseudomonadati</taxon>
        <taxon>Pseudomonadota</taxon>
        <taxon>Gammaproteobacteria</taxon>
        <taxon>Cellvibrionales</taxon>
        <taxon>Cellvibrionaceae</taxon>
        <taxon>Marinagarivorans</taxon>
    </lineage>
</organism>
<dbReference type="KEGG" id="marq:MARGE09_P2494"/>
<evidence type="ECO:0000256" key="1">
    <source>
        <dbReference type="ARBA" id="ARBA00022617"/>
    </source>
</evidence>
<evidence type="ECO:0000256" key="5">
    <source>
        <dbReference type="SAM" id="SignalP"/>
    </source>
</evidence>
<reference evidence="7 8" key="1">
    <citation type="journal article" date="2022" name="IScience">
        <title>An ultrasensitive nanofiber-based assay for enzymatic hydrolysis and deep-sea microbial degradation of cellulose.</title>
        <authorList>
            <person name="Tsudome M."/>
            <person name="Tachioka M."/>
            <person name="Miyazaki M."/>
            <person name="Uchimura K."/>
            <person name="Tsuda M."/>
            <person name="Takaki Y."/>
            <person name="Deguchi S."/>
        </authorList>
    </citation>
    <scope>NUCLEOTIDE SEQUENCE [LARGE SCALE GENOMIC DNA]</scope>
    <source>
        <strain evidence="7 8">GE09</strain>
    </source>
</reference>
<dbReference type="SUPFAM" id="SSF46626">
    <property type="entry name" value="Cytochrome c"/>
    <property type="match status" value="1"/>
</dbReference>
<gene>
    <name evidence="7" type="ORF">MARGE09_P2494</name>
</gene>
<protein>
    <recommendedName>
        <fullName evidence="6">Cytochrome c domain-containing protein</fullName>
    </recommendedName>
</protein>
<dbReference type="InterPro" id="IPR013036">
    <property type="entry name" value="DUF1587"/>
</dbReference>
<accession>A0AAN1WIM2</accession>
<dbReference type="Proteomes" id="UP001320119">
    <property type="component" value="Chromosome"/>
</dbReference>
<evidence type="ECO:0000313" key="8">
    <source>
        <dbReference type="Proteomes" id="UP001320119"/>
    </source>
</evidence>
<feature type="signal peptide" evidence="5">
    <location>
        <begin position="1"/>
        <end position="15"/>
    </location>
</feature>
<keyword evidence="1 4" id="KW-0349">Heme</keyword>
<dbReference type="Gene3D" id="1.10.760.10">
    <property type="entry name" value="Cytochrome c-like domain"/>
    <property type="match status" value="1"/>
</dbReference>
<dbReference type="Pfam" id="PF07631">
    <property type="entry name" value="PSD4"/>
    <property type="match status" value="1"/>
</dbReference>
<dbReference type="EMBL" id="AP023086">
    <property type="protein sequence ID" value="BCD98293.1"/>
    <property type="molecule type" value="Genomic_DNA"/>
</dbReference>
<dbReference type="PROSITE" id="PS51007">
    <property type="entry name" value="CYTC"/>
    <property type="match status" value="1"/>
</dbReference>
<keyword evidence="5" id="KW-0732">Signal</keyword>
<dbReference type="GO" id="GO:0020037">
    <property type="term" value="F:heme binding"/>
    <property type="evidence" value="ECO:0007669"/>
    <property type="project" value="InterPro"/>
</dbReference>
<dbReference type="RefSeq" id="WP_236982538.1">
    <property type="nucleotide sequence ID" value="NZ_AP023086.1"/>
</dbReference>
<dbReference type="Pfam" id="PF07626">
    <property type="entry name" value="PSD3"/>
    <property type="match status" value="1"/>
</dbReference>
<name>A0AAN1WIM2_9GAMM</name>
<keyword evidence="3 4" id="KW-0408">Iron</keyword>
<dbReference type="PROSITE" id="PS51257">
    <property type="entry name" value="PROKAR_LIPOPROTEIN"/>
    <property type="match status" value="1"/>
</dbReference>
<dbReference type="InterPro" id="IPR011478">
    <property type="entry name" value="DUF1585"/>
</dbReference>
<dbReference type="GO" id="GO:0046872">
    <property type="term" value="F:metal ion binding"/>
    <property type="evidence" value="ECO:0007669"/>
    <property type="project" value="UniProtKB-KW"/>
</dbReference>
<dbReference type="Pfam" id="PF07637">
    <property type="entry name" value="PSD5"/>
    <property type="match status" value="1"/>
</dbReference>
<keyword evidence="2 4" id="KW-0479">Metal-binding</keyword>
<feature type="domain" description="Cytochrome c" evidence="6">
    <location>
        <begin position="73"/>
        <end position="301"/>
    </location>
</feature>